<reference evidence="3" key="1">
    <citation type="journal article" date="2017" name="Proc. Natl. Acad. Sci. U.S.A.">
        <title>Simulation of Deepwater Horizon oil plume reveals substrate specialization within a complex community of hydrocarbon-degraders.</title>
        <authorList>
            <person name="Hu P."/>
            <person name="Dubinsky E.A."/>
            <person name="Probst A.J."/>
            <person name="Wang J."/>
            <person name="Sieber C.M.K."/>
            <person name="Tom L.M."/>
            <person name="Gardinali P."/>
            <person name="Banfield J.F."/>
            <person name="Atlas R.M."/>
            <person name="Andersen G.L."/>
        </authorList>
    </citation>
    <scope>NUCLEOTIDE SEQUENCE [LARGE SCALE GENOMIC DNA]</scope>
</reference>
<dbReference type="EMBL" id="MAAO01000007">
    <property type="protein sequence ID" value="OUR95797.1"/>
    <property type="molecule type" value="Genomic_DNA"/>
</dbReference>
<comment type="caution">
    <text evidence="2">The sequence shown here is derived from an EMBL/GenBank/DDBJ whole genome shotgun (WGS) entry which is preliminary data.</text>
</comment>
<name>A0A1Y5F558_9BACT</name>
<gene>
    <name evidence="2" type="ORF">A9Q84_14950</name>
</gene>
<evidence type="ECO:0000313" key="2">
    <source>
        <dbReference type="EMBL" id="OUR95797.1"/>
    </source>
</evidence>
<dbReference type="GO" id="GO:0010181">
    <property type="term" value="F:FMN binding"/>
    <property type="evidence" value="ECO:0007669"/>
    <property type="project" value="TreeGrafter"/>
</dbReference>
<dbReference type="Gene3D" id="3.40.50.360">
    <property type="match status" value="1"/>
</dbReference>
<organism evidence="2 3">
    <name type="scientific">Halobacteriovorax marinus</name>
    <dbReference type="NCBI Taxonomy" id="97084"/>
    <lineage>
        <taxon>Bacteria</taxon>
        <taxon>Pseudomonadati</taxon>
        <taxon>Bdellovibrionota</taxon>
        <taxon>Bacteriovoracia</taxon>
        <taxon>Bacteriovoracales</taxon>
        <taxon>Halobacteriovoraceae</taxon>
        <taxon>Halobacteriovorax</taxon>
    </lineage>
</organism>
<dbReference type="Proteomes" id="UP000196531">
    <property type="component" value="Unassembled WGS sequence"/>
</dbReference>
<dbReference type="AlphaFoldDB" id="A0A1Y5F558"/>
<evidence type="ECO:0000313" key="3">
    <source>
        <dbReference type="Proteomes" id="UP000196531"/>
    </source>
</evidence>
<sequence>MSVSIIVASQGQNLELANKLKIKIEEAGKQAELIDLVDLELPLYSGKEEAKGIPEVAKTLFEKMKSSKGLVFVAPEYNGSLPPTLNNAIAWVSRADEDFRQAFNNKPVLLASHSGSGGINLFNTMRTQFSYLGSNVLGRSIRATYQQPANDEDIVANVSNLVDLIN</sequence>
<dbReference type="GO" id="GO:0005829">
    <property type="term" value="C:cytosol"/>
    <property type="evidence" value="ECO:0007669"/>
    <property type="project" value="TreeGrafter"/>
</dbReference>
<dbReference type="GO" id="GO:0016491">
    <property type="term" value="F:oxidoreductase activity"/>
    <property type="evidence" value="ECO:0007669"/>
    <property type="project" value="InterPro"/>
</dbReference>
<dbReference type="InterPro" id="IPR005025">
    <property type="entry name" value="FMN_Rdtase-like_dom"/>
</dbReference>
<accession>A0A1Y5F558</accession>
<dbReference type="InterPro" id="IPR050712">
    <property type="entry name" value="NAD(P)H-dep_reductase"/>
</dbReference>
<evidence type="ECO:0000259" key="1">
    <source>
        <dbReference type="Pfam" id="PF03358"/>
    </source>
</evidence>
<proteinExistence type="predicted"/>
<dbReference type="SUPFAM" id="SSF52218">
    <property type="entry name" value="Flavoproteins"/>
    <property type="match status" value="1"/>
</dbReference>
<dbReference type="PANTHER" id="PTHR30543:SF21">
    <property type="entry name" value="NAD(P)H-DEPENDENT FMN REDUCTASE LOT6"/>
    <property type="match status" value="1"/>
</dbReference>
<feature type="domain" description="NADPH-dependent FMN reductase-like" evidence="1">
    <location>
        <begin position="1"/>
        <end position="139"/>
    </location>
</feature>
<dbReference type="Pfam" id="PF03358">
    <property type="entry name" value="FMN_red"/>
    <property type="match status" value="1"/>
</dbReference>
<protein>
    <recommendedName>
        <fullName evidence="1">NADPH-dependent FMN reductase-like domain-containing protein</fullName>
    </recommendedName>
</protein>
<dbReference type="PANTHER" id="PTHR30543">
    <property type="entry name" value="CHROMATE REDUCTASE"/>
    <property type="match status" value="1"/>
</dbReference>
<dbReference type="InterPro" id="IPR029039">
    <property type="entry name" value="Flavoprotein-like_sf"/>
</dbReference>